<name>A0AAE0LY38_9PEZI</name>
<evidence type="ECO:0000256" key="2">
    <source>
        <dbReference type="ARBA" id="ARBA00022603"/>
    </source>
</evidence>
<evidence type="ECO:0000313" key="5">
    <source>
        <dbReference type="EMBL" id="KAK3311987.1"/>
    </source>
</evidence>
<reference evidence="5" key="2">
    <citation type="submission" date="2023-06" db="EMBL/GenBank/DDBJ databases">
        <authorList>
            <consortium name="Lawrence Berkeley National Laboratory"/>
            <person name="Haridas S."/>
            <person name="Hensen N."/>
            <person name="Bonometti L."/>
            <person name="Westerberg I."/>
            <person name="Brannstrom I.O."/>
            <person name="Guillou S."/>
            <person name="Cros-Aarteil S."/>
            <person name="Calhoun S."/>
            <person name="Kuo A."/>
            <person name="Mondo S."/>
            <person name="Pangilinan J."/>
            <person name="Riley R."/>
            <person name="Labutti K."/>
            <person name="Andreopoulos B."/>
            <person name="Lipzen A."/>
            <person name="Chen C."/>
            <person name="Yanf M."/>
            <person name="Daum C."/>
            <person name="Ng V."/>
            <person name="Clum A."/>
            <person name="Steindorff A."/>
            <person name="Ohm R."/>
            <person name="Martin F."/>
            <person name="Silar P."/>
            <person name="Natvig D."/>
            <person name="Lalanne C."/>
            <person name="Gautier V."/>
            <person name="Ament-Velasquez S.L."/>
            <person name="Kruys A."/>
            <person name="Hutchinson M.I."/>
            <person name="Powell A.J."/>
            <person name="Barry K."/>
            <person name="Miller A.N."/>
            <person name="Grigoriev I.V."/>
            <person name="Debuchy R."/>
            <person name="Gladieux P."/>
            <person name="Thoren M.H."/>
            <person name="Johannesson H."/>
        </authorList>
    </citation>
    <scope>NUCLEOTIDE SEQUENCE</scope>
    <source>
        <strain evidence="5">CBS 118394</strain>
    </source>
</reference>
<dbReference type="AlphaFoldDB" id="A0AAE0LY38"/>
<evidence type="ECO:0000256" key="3">
    <source>
        <dbReference type="ARBA" id="ARBA00022679"/>
    </source>
</evidence>
<comment type="similarity">
    <text evidence="1">Belongs to the methyltransferase superfamily.</text>
</comment>
<evidence type="ECO:0000259" key="4">
    <source>
        <dbReference type="Pfam" id="PF08241"/>
    </source>
</evidence>
<gene>
    <name evidence="5" type="ORF">B0H66DRAFT_585195</name>
</gene>
<keyword evidence="3" id="KW-0808">Transferase</keyword>
<evidence type="ECO:0000313" key="6">
    <source>
        <dbReference type="Proteomes" id="UP001283341"/>
    </source>
</evidence>
<dbReference type="Proteomes" id="UP001283341">
    <property type="component" value="Unassembled WGS sequence"/>
</dbReference>
<dbReference type="EMBL" id="JAUEDM010000010">
    <property type="protein sequence ID" value="KAK3311987.1"/>
    <property type="molecule type" value="Genomic_DNA"/>
</dbReference>
<sequence>MPEANSHNGSPKRRRGQALATAAYWNDHFSQSNGADEPTHEWLRNFAELEPFFNSKMFGVSGFEPEKRPLIVHLGSGDSTIPMDFAARGYTRQLCIDFSSTVVNKMTGRHAGHGIEWRLLDLRNMKVVVADTSIDVAFDKSILDAMIYGKVLDNTLAYLSEVHRTLKDTGGLFCVSFRQPHFMKPLFSREGLT</sequence>
<dbReference type="GO" id="GO:0008757">
    <property type="term" value="F:S-adenosylmethionine-dependent methyltransferase activity"/>
    <property type="evidence" value="ECO:0007669"/>
    <property type="project" value="InterPro"/>
</dbReference>
<dbReference type="SUPFAM" id="SSF53335">
    <property type="entry name" value="S-adenosyl-L-methionine-dependent methyltransferases"/>
    <property type="match status" value="1"/>
</dbReference>
<dbReference type="CDD" id="cd02440">
    <property type="entry name" value="AdoMet_MTases"/>
    <property type="match status" value="1"/>
</dbReference>
<dbReference type="Pfam" id="PF08241">
    <property type="entry name" value="Methyltransf_11"/>
    <property type="match status" value="1"/>
</dbReference>
<dbReference type="InterPro" id="IPR051419">
    <property type="entry name" value="Lys/N-term_MeTrsfase_sf"/>
</dbReference>
<organism evidence="5 6">
    <name type="scientific">Apodospora peruviana</name>
    <dbReference type="NCBI Taxonomy" id="516989"/>
    <lineage>
        <taxon>Eukaryota</taxon>
        <taxon>Fungi</taxon>
        <taxon>Dikarya</taxon>
        <taxon>Ascomycota</taxon>
        <taxon>Pezizomycotina</taxon>
        <taxon>Sordariomycetes</taxon>
        <taxon>Sordariomycetidae</taxon>
        <taxon>Sordariales</taxon>
        <taxon>Lasiosphaeriaceae</taxon>
        <taxon>Apodospora</taxon>
    </lineage>
</organism>
<dbReference type="InterPro" id="IPR029063">
    <property type="entry name" value="SAM-dependent_MTases_sf"/>
</dbReference>
<dbReference type="InterPro" id="IPR013216">
    <property type="entry name" value="Methyltransf_11"/>
</dbReference>
<dbReference type="PANTHER" id="PTHR12176:SF80">
    <property type="entry name" value="EEF1A LYSINE METHYLTRANSFERASE 4"/>
    <property type="match status" value="1"/>
</dbReference>
<accession>A0AAE0LY38</accession>
<keyword evidence="6" id="KW-1185">Reference proteome</keyword>
<protein>
    <recommendedName>
        <fullName evidence="4">Methyltransferase type 11 domain-containing protein</fullName>
    </recommendedName>
</protein>
<proteinExistence type="inferred from homology"/>
<evidence type="ECO:0000256" key="1">
    <source>
        <dbReference type="ARBA" id="ARBA00008361"/>
    </source>
</evidence>
<reference evidence="5" key="1">
    <citation type="journal article" date="2023" name="Mol. Phylogenet. Evol.">
        <title>Genome-scale phylogeny and comparative genomics of the fungal order Sordariales.</title>
        <authorList>
            <person name="Hensen N."/>
            <person name="Bonometti L."/>
            <person name="Westerberg I."/>
            <person name="Brannstrom I.O."/>
            <person name="Guillou S."/>
            <person name="Cros-Aarteil S."/>
            <person name="Calhoun S."/>
            <person name="Haridas S."/>
            <person name="Kuo A."/>
            <person name="Mondo S."/>
            <person name="Pangilinan J."/>
            <person name="Riley R."/>
            <person name="LaButti K."/>
            <person name="Andreopoulos B."/>
            <person name="Lipzen A."/>
            <person name="Chen C."/>
            <person name="Yan M."/>
            <person name="Daum C."/>
            <person name="Ng V."/>
            <person name="Clum A."/>
            <person name="Steindorff A."/>
            <person name="Ohm R.A."/>
            <person name="Martin F."/>
            <person name="Silar P."/>
            <person name="Natvig D.O."/>
            <person name="Lalanne C."/>
            <person name="Gautier V."/>
            <person name="Ament-Velasquez S.L."/>
            <person name="Kruys A."/>
            <person name="Hutchinson M.I."/>
            <person name="Powell A.J."/>
            <person name="Barry K."/>
            <person name="Miller A.N."/>
            <person name="Grigoriev I.V."/>
            <person name="Debuchy R."/>
            <person name="Gladieux P."/>
            <person name="Hiltunen Thoren M."/>
            <person name="Johannesson H."/>
        </authorList>
    </citation>
    <scope>NUCLEOTIDE SEQUENCE</scope>
    <source>
        <strain evidence="5">CBS 118394</strain>
    </source>
</reference>
<comment type="caution">
    <text evidence="5">The sequence shown here is derived from an EMBL/GenBank/DDBJ whole genome shotgun (WGS) entry which is preliminary data.</text>
</comment>
<feature type="domain" description="Methyltransferase type 11" evidence="4">
    <location>
        <begin position="73"/>
        <end position="173"/>
    </location>
</feature>
<dbReference type="GO" id="GO:0032259">
    <property type="term" value="P:methylation"/>
    <property type="evidence" value="ECO:0007669"/>
    <property type="project" value="UniProtKB-KW"/>
</dbReference>
<dbReference type="PANTHER" id="PTHR12176">
    <property type="entry name" value="SAM-DEPENDENT METHYLTRANSFERASE SUPERFAMILY PROTEIN"/>
    <property type="match status" value="1"/>
</dbReference>
<dbReference type="Gene3D" id="3.40.50.150">
    <property type="entry name" value="Vaccinia Virus protein VP39"/>
    <property type="match status" value="1"/>
</dbReference>
<keyword evidence="2" id="KW-0489">Methyltransferase</keyword>